<dbReference type="PROSITE" id="PS51278">
    <property type="entry name" value="GATASE_TYPE_2"/>
    <property type="match status" value="1"/>
</dbReference>
<evidence type="ECO:0000259" key="10">
    <source>
        <dbReference type="PROSITE" id="PS51278"/>
    </source>
</evidence>
<reference evidence="11 12" key="1">
    <citation type="submission" date="2018-04" db="EMBL/GenBank/DDBJ databases">
        <title>Adhaeribacter sp. HMF7616 genome sequencing and assembly.</title>
        <authorList>
            <person name="Kang H."/>
            <person name="Kang J."/>
            <person name="Cha I."/>
            <person name="Kim H."/>
            <person name="Joh K."/>
        </authorList>
    </citation>
    <scope>NUCLEOTIDE SEQUENCE [LARGE SCALE GENOMIC DNA]</scope>
    <source>
        <strain evidence="11 12">HMF7616</strain>
    </source>
</reference>
<keyword evidence="5 9" id="KW-0067">ATP-binding</keyword>
<feature type="binding site" evidence="9">
    <location>
        <position position="101"/>
    </location>
    <ligand>
        <name>L-glutamine</name>
        <dbReference type="ChEBI" id="CHEBI:58359"/>
    </ligand>
</feature>
<dbReference type="Proteomes" id="UP000253919">
    <property type="component" value="Unassembled WGS sequence"/>
</dbReference>
<comment type="pathway">
    <text evidence="1">Amino-acid biosynthesis; L-asparagine biosynthesis; L-asparagine from L-aspartate (L-Gln route): step 1/1.</text>
</comment>
<feature type="active site" description="For GATase activity" evidence="8">
    <location>
        <position position="2"/>
    </location>
</feature>
<dbReference type="Pfam" id="PF13537">
    <property type="entry name" value="GATase_7"/>
    <property type="match status" value="1"/>
</dbReference>
<dbReference type="InterPro" id="IPR001962">
    <property type="entry name" value="Asn_synthase"/>
</dbReference>
<organism evidence="11 12">
    <name type="scientific">Adhaeribacter pallidiroseus</name>
    <dbReference type="NCBI Taxonomy" id="2072847"/>
    <lineage>
        <taxon>Bacteria</taxon>
        <taxon>Pseudomonadati</taxon>
        <taxon>Bacteroidota</taxon>
        <taxon>Cytophagia</taxon>
        <taxon>Cytophagales</taxon>
        <taxon>Hymenobacteraceae</taxon>
        <taxon>Adhaeribacter</taxon>
    </lineage>
</organism>
<dbReference type="InterPro" id="IPR006426">
    <property type="entry name" value="Asn_synth_AEB"/>
</dbReference>
<keyword evidence="11" id="KW-0436">Ligase</keyword>
<dbReference type="Gene3D" id="3.40.50.620">
    <property type="entry name" value="HUPs"/>
    <property type="match status" value="1"/>
</dbReference>
<dbReference type="Pfam" id="PF00733">
    <property type="entry name" value="Asn_synthase"/>
    <property type="match status" value="1"/>
</dbReference>
<dbReference type="RefSeq" id="WP_115372346.1">
    <property type="nucleotide sequence ID" value="NZ_QASA01000001.1"/>
</dbReference>
<comment type="caution">
    <text evidence="11">The sequence shown here is derived from an EMBL/GenBank/DDBJ whole genome shotgun (WGS) entry which is preliminary data.</text>
</comment>
<keyword evidence="8" id="KW-0028">Amino-acid biosynthesis</keyword>
<keyword evidence="6 8" id="KW-0315">Glutamine amidotransferase</keyword>
<dbReference type="GO" id="GO:0005829">
    <property type="term" value="C:cytosol"/>
    <property type="evidence" value="ECO:0007669"/>
    <property type="project" value="TreeGrafter"/>
</dbReference>
<protein>
    <recommendedName>
        <fullName evidence="3">asparagine synthase (glutamine-hydrolyzing)</fullName>
        <ecNumber evidence="3">6.3.5.4</ecNumber>
    </recommendedName>
</protein>
<accession>A0A369QF82</accession>
<dbReference type="InterPro" id="IPR017932">
    <property type="entry name" value="GATase_2_dom"/>
</dbReference>
<name>A0A369QF82_9BACT</name>
<dbReference type="InterPro" id="IPR051786">
    <property type="entry name" value="ASN_synthetase/amidase"/>
</dbReference>
<feature type="domain" description="Glutamine amidotransferase type-2" evidence="10">
    <location>
        <begin position="2"/>
        <end position="218"/>
    </location>
</feature>
<keyword evidence="8" id="KW-0061">Asparagine biosynthesis</keyword>
<dbReference type="InterPro" id="IPR029055">
    <property type="entry name" value="Ntn_hydrolases_N"/>
</dbReference>
<dbReference type="Gene3D" id="3.60.20.10">
    <property type="entry name" value="Glutamine Phosphoribosylpyrophosphate, subunit 1, domain 1"/>
    <property type="match status" value="1"/>
</dbReference>
<evidence type="ECO:0000256" key="9">
    <source>
        <dbReference type="PIRSR" id="PIRSR001589-2"/>
    </source>
</evidence>
<keyword evidence="4 9" id="KW-0547">Nucleotide-binding</keyword>
<evidence type="ECO:0000256" key="6">
    <source>
        <dbReference type="ARBA" id="ARBA00022962"/>
    </source>
</evidence>
<gene>
    <name evidence="11" type="ORF">AHMF7616_01569</name>
</gene>
<dbReference type="CDD" id="cd00712">
    <property type="entry name" value="AsnB"/>
    <property type="match status" value="1"/>
</dbReference>
<comment type="catalytic activity">
    <reaction evidence="7">
        <text>L-aspartate + L-glutamine + ATP + H2O = L-asparagine + L-glutamate + AMP + diphosphate + H(+)</text>
        <dbReference type="Rhea" id="RHEA:12228"/>
        <dbReference type="ChEBI" id="CHEBI:15377"/>
        <dbReference type="ChEBI" id="CHEBI:15378"/>
        <dbReference type="ChEBI" id="CHEBI:29985"/>
        <dbReference type="ChEBI" id="CHEBI:29991"/>
        <dbReference type="ChEBI" id="CHEBI:30616"/>
        <dbReference type="ChEBI" id="CHEBI:33019"/>
        <dbReference type="ChEBI" id="CHEBI:58048"/>
        <dbReference type="ChEBI" id="CHEBI:58359"/>
        <dbReference type="ChEBI" id="CHEBI:456215"/>
        <dbReference type="EC" id="6.3.5.4"/>
    </reaction>
</comment>
<dbReference type="AlphaFoldDB" id="A0A369QF82"/>
<evidence type="ECO:0000256" key="5">
    <source>
        <dbReference type="ARBA" id="ARBA00022840"/>
    </source>
</evidence>
<dbReference type="EC" id="6.3.5.4" evidence="3"/>
<dbReference type="GO" id="GO:0004066">
    <property type="term" value="F:asparagine synthase (glutamine-hydrolyzing) activity"/>
    <property type="evidence" value="ECO:0007669"/>
    <property type="project" value="UniProtKB-EC"/>
</dbReference>
<evidence type="ECO:0000256" key="3">
    <source>
        <dbReference type="ARBA" id="ARBA00012737"/>
    </source>
</evidence>
<proteinExistence type="inferred from homology"/>
<dbReference type="CDD" id="cd01991">
    <property type="entry name" value="Asn_synthase_B_C"/>
    <property type="match status" value="1"/>
</dbReference>
<evidence type="ECO:0000256" key="8">
    <source>
        <dbReference type="PIRSR" id="PIRSR001589-1"/>
    </source>
</evidence>
<dbReference type="InterPro" id="IPR033738">
    <property type="entry name" value="AsnB_N"/>
</dbReference>
<dbReference type="NCBIfam" id="TIGR01536">
    <property type="entry name" value="asn_synth_AEB"/>
    <property type="match status" value="1"/>
</dbReference>
<dbReference type="SUPFAM" id="SSF52402">
    <property type="entry name" value="Adenine nucleotide alpha hydrolases-like"/>
    <property type="match status" value="1"/>
</dbReference>
<evidence type="ECO:0000256" key="4">
    <source>
        <dbReference type="ARBA" id="ARBA00022741"/>
    </source>
</evidence>
<dbReference type="PIRSF" id="PIRSF001589">
    <property type="entry name" value="Asn_synthetase_glu-h"/>
    <property type="match status" value="1"/>
</dbReference>
<dbReference type="EMBL" id="QASA01000001">
    <property type="protein sequence ID" value="RDC62970.1"/>
    <property type="molecule type" value="Genomic_DNA"/>
</dbReference>
<dbReference type="GO" id="GO:0006529">
    <property type="term" value="P:asparagine biosynthetic process"/>
    <property type="evidence" value="ECO:0007669"/>
    <property type="project" value="UniProtKB-KW"/>
</dbReference>
<dbReference type="PANTHER" id="PTHR43284">
    <property type="entry name" value="ASPARAGINE SYNTHETASE (GLUTAMINE-HYDROLYZING)"/>
    <property type="match status" value="1"/>
</dbReference>
<evidence type="ECO:0000313" key="11">
    <source>
        <dbReference type="EMBL" id="RDC62970.1"/>
    </source>
</evidence>
<evidence type="ECO:0000313" key="12">
    <source>
        <dbReference type="Proteomes" id="UP000253919"/>
    </source>
</evidence>
<comment type="similarity">
    <text evidence="2">Belongs to the asparagine synthetase family.</text>
</comment>
<evidence type="ECO:0000256" key="7">
    <source>
        <dbReference type="ARBA" id="ARBA00048741"/>
    </source>
</evidence>
<dbReference type="SUPFAM" id="SSF56235">
    <property type="entry name" value="N-terminal nucleophile aminohydrolases (Ntn hydrolases)"/>
    <property type="match status" value="1"/>
</dbReference>
<evidence type="ECO:0000256" key="1">
    <source>
        <dbReference type="ARBA" id="ARBA00005187"/>
    </source>
</evidence>
<dbReference type="PANTHER" id="PTHR43284:SF1">
    <property type="entry name" value="ASPARAGINE SYNTHETASE"/>
    <property type="match status" value="1"/>
</dbReference>
<sequence length="639" mass="73796">MCGISGIVSLNPNKVSRERLKNMTDSIAHRGPDGEGHWLADDQRVGFGHRRLSILDLSESANQPMHFADRYTIVFNGEIYNYLELKASLIQKGYHFKTTSDTEVLMACYHEKKEKCLQELDGMFAFAVYDKVERTVFCARDRFGEKPFYYTIQDKQSFLFASEMKALWAAGVARESNTTMLYNYLTAGFLEDIRDKKVTFFKNIFRLPAASYIYINIDTLEIVEKEYWDIDYLNTDEAISLDGATQKFKELFYTSVKRRLRSDVPVGSSLSGGLDSSLVVSVMDDLDQQQQINRKTFSAQFPGFLKDESVYQQMVIDHTHVDPHFVQPTEHSMLANLDKIIYHQEEPFGSASIAVQYEVFELAKHQGVTVLLDGQGADEILGGYHGYFLAYFNELEKANKSNFKKQWEAYQKLHQHNLINSADKQNRNWKTSLKSKISLPVKKQLKTIYRKINPLDNRIGLQTDFAATYRQSAFQDSADTNNLNAVLYHSTRVHGLEQLLRYADRNSMAHSREVRLPFLNHELVEFLFTLPASFKINAGWTKYLMRHTFEDLLPKEICWRVDKIGYEPPQQKWLQNNKLTEQLIYSVDSLVQHRILDEQKARILKNKGLKNLDHAIAWKYLMAASLLNKNLAVPQQVAV</sequence>
<dbReference type="GO" id="GO:0005524">
    <property type="term" value="F:ATP binding"/>
    <property type="evidence" value="ECO:0007669"/>
    <property type="project" value="UniProtKB-KW"/>
</dbReference>
<evidence type="ECO:0000256" key="2">
    <source>
        <dbReference type="ARBA" id="ARBA00005752"/>
    </source>
</evidence>
<keyword evidence="12" id="KW-1185">Reference proteome</keyword>
<dbReference type="InterPro" id="IPR014729">
    <property type="entry name" value="Rossmann-like_a/b/a_fold"/>
</dbReference>